<name>A0ACC3B4A2_9EURO</name>
<protein>
    <submittedName>
        <fullName evidence="1">Uncharacterized protein</fullName>
    </submittedName>
</protein>
<organism evidence="1 2">
    <name type="scientific">Aspergillus melleus</name>
    <dbReference type="NCBI Taxonomy" id="138277"/>
    <lineage>
        <taxon>Eukaryota</taxon>
        <taxon>Fungi</taxon>
        <taxon>Dikarya</taxon>
        <taxon>Ascomycota</taxon>
        <taxon>Pezizomycotina</taxon>
        <taxon>Eurotiomycetes</taxon>
        <taxon>Eurotiomycetidae</taxon>
        <taxon>Eurotiales</taxon>
        <taxon>Aspergillaceae</taxon>
        <taxon>Aspergillus</taxon>
        <taxon>Aspergillus subgen. Circumdati</taxon>
    </lineage>
</organism>
<keyword evidence="2" id="KW-1185">Reference proteome</keyword>
<proteinExistence type="predicted"/>
<evidence type="ECO:0000313" key="2">
    <source>
        <dbReference type="Proteomes" id="UP001177260"/>
    </source>
</evidence>
<comment type="caution">
    <text evidence="1">The sequence shown here is derived from an EMBL/GenBank/DDBJ whole genome shotgun (WGS) entry which is preliminary data.</text>
</comment>
<evidence type="ECO:0000313" key="1">
    <source>
        <dbReference type="EMBL" id="KAK1144874.1"/>
    </source>
</evidence>
<accession>A0ACC3B4A2</accession>
<dbReference type="EMBL" id="JAOPJF010000028">
    <property type="protein sequence ID" value="KAK1144874.1"/>
    <property type="molecule type" value="Genomic_DNA"/>
</dbReference>
<reference evidence="1 2" key="1">
    <citation type="journal article" date="2023" name="ACS Omega">
        <title>Identification of the Neoaspergillic Acid Biosynthesis Gene Cluster by Establishing an In Vitro CRISPR-Ribonucleoprotein Genetic System in Aspergillus melleus.</title>
        <authorList>
            <person name="Yuan B."/>
            <person name="Grau M.F."/>
            <person name="Murata R.M."/>
            <person name="Torok T."/>
            <person name="Venkateswaran K."/>
            <person name="Stajich J.E."/>
            <person name="Wang C.C.C."/>
        </authorList>
    </citation>
    <scope>NUCLEOTIDE SEQUENCE [LARGE SCALE GENOMIC DNA]</scope>
    <source>
        <strain evidence="1 2">IMV 1140</strain>
    </source>
</reference>
<sequence length="861" mass="94092">MPPRHYAFGDVPQFRTPNYNSSRGGHLMPPGPHGTFTSPMSPASSFGPDHALDSTTFLEVPPRQTEDMSQSLMGISPRLALETNIGDFEFSFDDALAPDDAPGTSPLGQRPLFPPQPDASSPLLERLHSELEQIGATVQEIASYPGFPQLYDAKELLKCSFSSFETTIETRIERDERPSLSSRFGVDGWDDYFKCVSEHCRLREDDSTNTSASQSRRSSGDSGDSGSGANGGSGNFNGGGFLGPQNSFQFGGGGGQMNGGSYYSNTDQHYFSQASSYSEIDSAFLSRQSLPGVLGSGPESPVSFRKQTFHHSFFKQPSRMEAPFREPETSPSHRQPLQRSFTESSLSSTEADPDMLSPSKIPPSKPQSADGPARGNPLANLFKSNLPRSGTLEPDILDSKECKSCGHIMGDCTSCHSLQPNVNGCHICMKKSCPKVSKETSQLPNFGLHEATVGQEADGPKAEDSTALVSDISPHNALRIPAYDPSESTEKHSSRIMDDVVNTTDTPSAVTMGLNFTTVSMGSHKYNKTDPLKTSALTSLHNSLLVTLVPKDLPSSTHDALSSESPTQPKTPSKSKTLLNPALSAPLIPSNLHYGLGLYGYQRPKFNLDQSFLIEKMIPQTMPPKRSLKHHAGKFLSTELTPSIRHGRSKLSRSCGSSHPSHNGLQLFRTPTPIVEEAEPQEENQDEDTESLDLVAQSSFALSQRLKRPDDPLRSNRFAPSKHILSRKKYNALRTKLQVLVEILALRRSSKAPILAPEEANASYLKSIIPSGSYWKSPILDFDLSRLDLQSSLPLLFATMSLLETDPKGYTSKKLTDYIYDPDDEMHLLLITLIPLLKKLLWMPTLPVDSAMDAAVAMIEV</sequence>
<gene>
    <name evidence="1" type="ORF">N8T08_004887</name>
</gene>
<dbReference type="Proteomes" id="UP001177260">
    <property type="component" value="Unassembled WGS sequence"/>
</dbReference>